<protein>
    <submittedName>
        <fullName evidence="1">Protein PEROXIN-4</fullName>
    </submittedName>
</protein>
<proteinExistence type="predicted"/>
<gene>
    <name evidence="1" type="primary">PEX4</name>
    <name evidence="1" type="ORF">KSP40_PGU009332</name>
</gene>
<keyword evidence="2" id="KW-1185">Reference proteome</keyword>
<dbReference type="Proteomes" id="UP001412067">
    <property type="component" value="Unassembled WGS sequence"/>
</dbReference>
<sequence>MFLRPFAARPLLPDPSDANLMAGATPDPLMSTSWYKPATSHALPSRTPSSRHLSLPARSLLSPQLLFSLGNLLRSGDIRGYQSMARMYTRLAAIPKKG</sequence>
<name>A0ABR2LEG6_9ASPA</name>
<evidence type="ECO:0000313" key="2">
    <source>
        <dbReference type="Proteomes" id="UP001412067"/>
    </source>
</evidence>
<dbReference type="EMBL" id="JBBWWR010000020">
    <property type="protein sequence ID" value="KAK8939365.1"/>
    <property type="molecule type" value="Genomic_DNA"/>
</dbReference>
<accession>A0ABR2LEG6</accession>
<comment type="caution">
    <text evidence="1">The sequence shown here is derived from an EMBL/GenBank/DDBJ whole genome shotgun (WGS) entry which is preliminary data.</text>
</comment>
<evidence type="ECO:0000313" key="1">
    <source>
        <dbReference type="EMBL" id="KAK8939365.1"/>
    </source>
</evidence>
<organism evidence="1 2">
    <name type="scientific">Platanthera guangdongensis</name>
    <dbReference type="NCBI Taxonomy" id="2320717"/>
    <lineage>
        <taxon>Eukaryota</taxon>
        <taxon>Viridiplantae</taxon>
        <taxon>Streptophyta</taxon>
        <taxon>Embryophyta</taxon>
        <taxon>Tracheophyta</taxon>
        <taxon>Spermatophyta</taxon>
        <taxon>Magnoliopsida</taxon>
        <taxon>Liliopsida</taxon>
        <taxon>Asparagales</taxon>
        <taxon>Orchidaceae</taxon>
        <taxon>Orchidoideae</taxon>
        <taxon>Orchideae</taxon>
        <taxon>Orchidinae</taxon>
        <taxon>Platanthera</taxon>
    </lineage>
</organism>
<reference evidence="1 2" key="1">
    <citation type="journal article" date="2022" name="Nat. Plants">
        <title>Genomes of leafy and leafless Platanthera orchids illuminate the evolution of mycoheterotrophy.</title>
        <authorList>
            <person name="Li M.H."/>
            <person name="Liu K.W."/>
            <person name="Li Z."/>
            <person name="Lu H.C."/>
            <person name="Ye Q.L."/>
            <person name="Zhang D."/>
            <person name="Wang J.Y."/>
            <person name="Li Y.F."/>
            <person name="Zhong Z.M."/>
            <person name="Liu X."/>
            <person name="Yu X."/>
            <person name="Liu D.K."/>
            <person name="Tu X.D."/>
            <person name="Liu B."/>
            <person name="Hao Y."/>
            <person name="Liao X.Y."/>
            <person name="Jiang Y.T."/>
            <person name="Sun W.H."/>
            <person name="Chen J."/>
            <person name="Chen Y.Q."/>
            <person name="Ai Y."/>
            <person name="Zhai J.W."/>
            <person name="Wu S.S."/>
            <person name="Zhou Z."/>
            <person name="Hsiao Y.Y."/>
            <person name="Wu W.L."/>
            <person name="Chen Y.Y."/>
            <person name="Lin Y.F."/>
            <person name="Hsu J.L."/>
            <person name="Li C.Y."/>
            <person name="Wang Z.W."/>
            <person name="Zhao X."/>
            <person name="Zhong W.Y."/>
            <person name="Ma X.K."/>
            <person name="Ma L."/>
            <person name="Huang J."/>
            <person name="Chen G.Z."/>
            <person name="Huang M.Z."/>
            <person name="Huang L."/>
            <person name="Peng D.H."/>
            <person name="Luo Y.B."/>
            <person name="Zou S.Q."/>
            <person name="Chen S.P."/>
            <person name="Lan S."/>
            <person name="Tsai W.C."/>
            <person name="Van de Peer Y."/>
            <person name="Liu Z.J."/>
        </authorList>
    </citation>
    <scope>NUCLEOTIDE SEQUENCE [LARGE SCALE GENOMIC DNA]</scope>
    <source>
        <strain evidence="1">Lor288</strain>
    </source>
</reference>